<dbReference type="Gene3D" id="3.90.25.10">
    <property type="entry name" value="UDP-galactose 4-epimerase, domain 1"/>
    <property type="match status" value="1"/>
</dbReference>
<dbReference type="InterPro" id="IPR051609">
    <property type="entry name" value="NmrA/Isoflavone_reductase-like"/>
</dbReference>
<dbReference type="SUPFAM" id="SSF51735">
    <property type="entry name" value="NAD(P)-binding Rossmann-fold domains"/>
    <property type="match status" value="1"/>
</dbReference>
<evidence type="ECO:0000256" key="2">
    <source>
        <dbReference type="ARBA" id="ARBA00023002"/>
    </source>
</evidence>
<dbReference type="GO" id="GO:0016491">
    <property type="term" value="F:oxidoreductase activity"/>
    <property type="evidence" value="ECO:0007669"/>
    <property type="project" value="UniProtKB-KW"/>
</dbReference>
<sequence length="307" mass="33531">MALPLRKIVLVGGSGYLGAHILKALREDDAFEVTVVSRQCSSATFPPNTKVVKVGDSYPKAEMVDVFKDQDAVILALNLMATVETHAALVDASIEAGVKRLIPSIWASRLDIAEARDIFPLAALKAQFLEQVQSKSAPGWSWTAVCCGLFFELCMRTNFFGLDPISHSGRIWDDGLQKFSASTMDAIGVAVTRILHKPGETANRTVFISSFETSMNELLEAYKIGTGVSDWNISYGETDAAIHAAVEKSKTAQDFMDRMQATMLLGLLVCLKKECGHDFVAEGISDNELLEMPRGNLIECVRHSLRG</sequence>
<dbReference type="PANTHER" id="PTHR47706:SF9">
    <property type="entry name" value="NMRA-LIKE DOMAIN-CONTAINING PROTEIN-RELATED"/>
    <property type="match status" value="1"/>
</dbReference>
<reference evidence="5" key="1">
    <citation type="journal article" date="2020" name="Stud. Mycol.">
        <title>101 Dothideomycetes genomes: A test case for predicting lifestyles and emergence of pathogens.</title>
        <authorList>
            <person name="Haridas S."/>
            <person name="Albert R."/>
            <person name="Binder M."/>
            <person name="Bloem J."/>
            <person name="LaButti K."/>
            <person name="Salamov A."/>
            <person name="Andreopoulos B."/>
            <person name="Baker S."/>
            <person name="Barry K."/>
            <person name="Bills G."/>
            <person name="Bluhm B."/>
            <person name="Cannon C."/>
            <person name="Castanera R."/>
            <person name="Culley D."/>
            <person name="Daum C."/>
            <person name="Ezra D."/>
            <person name="Gonzalez J."/>
            <person name="Henrissat B."/>
            <person name="Kuo A."/>
            <person name="Liang C."/>
            <person name="Lipzen A."/>
            <person name="Lutzoni F."/>
            <person name="Magnuson J."/>
            <person name="Mondo S."/>
            <person name="Nolan M."/>
            <person name="Ohm R."/>
            <person name="Pangilinan J."/>
            <person name="Park H.-J."/>
            <person name="Ramirez L."/>
            <person name="Alfaro M."/>
            <person name="Sun H."/>
            <person name="Tritt A."/>
            <person name="Yoshinaga Y."/>
            <person name="Zwiers L.-H."/>
            <person name="Turgeon B."/>
            <person name="Goodwin S."/>
            <person name="Spatafora J."/>
            <person name="Crous P."/>
            <person name="Grigoriev I."/>
        </authorList>
    </citation>
    <scope>NUCLEOTIDE SEQUENCE [LARGE SCALE GENOMIC DNA]</scope>
    <source>
        <strain evidence="5">CBS 304.66</strain>
    </source>
</reference>
<dbReference type="AlphaFoldDB" id="A0A9P4MV63"/>
<dbReference type="OrthoDB" id="9974981at2759"/>
<dbReference type="InterPro" id="IPR036291">
    <property type="entry name" value="NAD(P)-bd_dom_sf"/>
</dbReference>
<dbReference type="InterPro" id="IPR008030">
    <property type="entry name" value="NmrA-like"/>
</dbReference>
<gene>
    <name evidence="4" type="ORF">CC78DRAFT_525961</name>
</gene>
<feature type="domain" description="NmrA-like" evidence="3">
    <location>
        <begin position="7"/>
        <end position="227"/>
    </location>
</feature>
<evidence type="ECO:0000313" key="5">
    <source>
        <dbReference type="Proteomes" id="UP000800093"/>
    </source>
</evidence>
<dbReference type="EMBL" id="ML986744">
    <property type="protein sequence ID" value="KAF2258645.1"/>
    <property type="molecule type" value="Genomic_DNA"/>
</dbReference>
<dbReference type="CDD" id="cd05259">
    <property type="entry name" value="PCBER_SDR_a"/>
    <property type="match status" value="1"/>
</dbReference>
<name>A0A9P4MV63_9PLEO</name>
<organism evidence="4 5">
    <name type="scientific">Lojkania enalia</name>
    <dbReference type="NCBI Taxonomy" id="147567"/>
    <lineage>
        <taxon>Eukaryota</taxon>
        <taxon>Fungi</taxon>
        <taxon>Dikarya</taxon>
        <taxon>Ascomycota</taxon>
        <taxon>Pezizomycotina</taxon>
        <taxon>Dothideomycetes</taxon>
        <taxon>Pleosporomycetidae</taxon>
        <taxon>Pleosporales</taxon>
        <taxon>Pleosporales incertae sedis</taxon>
        <taxon>Lojkania</taxon>
    </lineage>
</organism>
<dbReference type="PANTHER" id="PTHR47706">
    <property type="entry name" value="NMRA-LIKE FAMILY PROTEIN"/>
    <property type="match status" value="1"/>
</dbReference>
<dbReference type="Pfam" id="PF05368">
    <property type="entry name" value="NmrA"/>
    <property type="match status" value="1"/>
</dbReference>
<dbReference type="InterPro" id="IPR045312">
    <property type="entry name" value="PCBER-like"/>
</dbReference>
<proteinExistence type="predicted"/>
<evidence type="ECO:0000259" key="3">
    <source>
        <dbReference type="Pfam" id="PF05368"/>
    </source>
</evidence>
<keyword evidence="5" id="KW-1185">Reference proteome</keyword>
<dbReference type="Gene3D" id="3.40.50.720">
    <property type="entry name" value="NAD(P)-binding Rossmann-like Domain"/>
    <property type="match status" value="1"/>
</dbReference>
<keyword evidence="2" id="KW-0560">Oxidoreductase</keyword>
<dbReference type="Proteomes" id="UP000800093">
    <property type="component" value="Unassembled WGS sequence"/>
</dbReference>
<evidence type="ECO:0000256" key="1">
    <source>
        <dbReference type="ARBA" id="ARBA00022857"/>
    </source>
</evidence>
<keyword evidence="1" id="KW-0521">NADP</keyword>
<evidence type="ECO:0000313" key="4">
    <source>
        <dbReference type="EMBL" id="KAF2258645.1"/>
    </source>
</evidence>
<comment type="caution">
    <text evidence="4">The sequence shown here is derived from an EMBL/GenBank/DDBJ whole genome shotgun (WGS) entry which is preliminary data.</text>
</comment>
<accession>A0A9P4MV63</accession>
<protein>
    <submittedName>
        <fullName evidence="4">NAD(P)-binding protein</fullName>
    </submittedName>
</protein>